<proteinExistence type="predicted"/>
<reference evidence="3 4" key="2">
    <citation type="journal article" date="2019" name="G3 (Bethesda)">
        <title>Hybrid Assembly of the Genome of the Entomopathogenic Nematode Steinernema carpocapsae Identifies the X-Chromosome.</title>
        <authorList>
            <person name="Serra L."/>
            <person name="Macchietto M."/>
            <person name="Macias-Munoz A."/>
            <person name="McGill C.J."/>
            <person name="Rodriguez I.M."/>
            <person name="Rodriguez B."/>
            <person name="Murad R."/>
            <person name="Mortazavi A."/>
        </authorList>
    </citation>
    <scope>NUCLEOTIDE SEQUENCE [LARGE SCALE GENOMIC DNA]</scope>
    <source>
        <strain evidence="3 4">ALL</strain>
    </source>
</reference>
<name>A0A4U8UQY3_STECR</name>
<organism evidence="3 4">
    <name type="scientific">Steinernema carpocapsae</name>
    <name type="common">Entomopathogenic nematode</name>
    <dbReference type="NCBI Taxonomy" id="34508"/>
    <lineage>
        <taxon>Eukaryota</taxon>
        <taxon>Metazoa</taxon>
        <taxon>Ecdysozoa</taxon>
        <taxon>Nematoda</taxon>
        <taxon>Chromadorea</taxon>
        <taxon>Rhabditida</taxon>
        <taxon>Tylenchina</taxon>
        <taxon>Panagrolaimomorpha</taxon>
        <taxon>Strongyloidoidea</taxon>
        <taxon>Steinernematidae</taxon>
        <taxon>Steinernema</taxon>
    </lineage>
</organism>
<gene>
    <name evidence="3" type="ORF">L596_002947</name>
</gene>
<feature type="transmembrane region" description="Helical" evidence="2">
    <location>
        <begin position="49"/>
        <end position="71"/>
    </location>
</feature>
<dbReference type="EMBL" id="AZBU02000001">
    <property type="protein sequence ID" value="TMS35572.1"/>
    <property type="molecule type" value="Genomic_DNA"/>
</dbReference>
<feature type="region of interest" description="Disordered" evidence="1">
    <location>
        <begin position="115"/>
        <end position="146"/>
    </location>
</feature>
<evidence type="ECO:0000256" key="2">
    <source>
        <dbReference type="SAM" id="Phobius"/>
    </source>
</evidence>
<keyword evidence="4" id="KW-1185">Reference proteome</keyword>
<comment type="caution">
    <text evidence="3">The sequence shown here is derived from an EMBL/GenBank/DDBJ whole genome shotgun (WGS) entry which is preliminary data.</text>
</comment>
<keyword evidence="2" id="KW-1133">Transmembrane helix</keyword>
<evidence type="ECO:0000313" key="4">
    <source>
        <dbReference type="Proteomes" id="UP000298663"/>
    </source>
</evidence>
<reference evidence="3 4" key="1">
    <citation type="journal article" date="2015" name="Genome Biol.">
        <title>Comparative genomics of Steinernema reveals deeply conserved gene regulatory networks.</title>
        <authorList>
            <person name="Dillman A.R."/>
            <person name="Macchietto M."/>
            <person name="Porter C.F."/>
            <person name="Rogers A."/>
            <person name="Williams B."/>
            <person name="Antoshechkin I."/>
            <person name="Lee M.M."/>
            <person name="Goodwin Z."/>
            <person name="Lu X."/>
            <person name="Lewis E.E."/>
            <person name="Goodrich-Blair H."/>
            <person name="Stock S.P."/>
            <person name="Adams B.J."/>
            <person name="Sternberg P.W."/>
            <person name="Mortazavi A."/>
        </authorList>
    </citation>
    <scope>NUCLEOTIDE SEQUENCE [LARGE SCALE GENOMIC DNA]</scope>
    <source>
        <strain evidence="3 4">ALL</strain>
    </source>
</reference>
<dbReference type="AlphaFoldDB" id="A0A4U8UQY3"/>
<feature type="compositionally biased region" description="Low complexity" evidence="1">
    <location>
        <begin position="120"/>
        <end position="135"/>
    </location>
</feature>
<feature type="compositionally biased region" description="Polar residues" evidence="1">
    <location>
        <begin position="561"/>
        <end position="577"/>
    </location>
</feature>
<evidence type="ECO:0000313" key="3">
    <source>
        <dbReference type="EMBL" id="TMS35572.1"/>
    </source>
</evidence>
<keyword evidence="2" id="KW-0472">Membrane</keyword>
<sequence>MKVFTVGLDQKPPMEKQHEPVEVVTVAPGTPPPIYPSDTLRKKKPYKGILLCMLGVFLLMLFVVTLSEMAYNRERDQNFLRLRWAELKHRMGYFENYNNEVAPERLSRIRPIESFNQMDATNPPTTSTPAPTTKAPEPETTDDDASSMDARLGFLKAILSKIKEKAEEMGMDGTMQVSVIRVEPEGDMDTNSDAFKDGFGEIHHPRFFQNNDVSDHEEQRPTMFGPWMSESAYNHEIPGMWHQQSRFGFGGNQELNRPFHMGSHEFEGRGKPLNQFMGEVYGRRFGRFLQELIARRMNNFQEMSPMAENMQFDPRFGQQQFFGQPWPQQEQQPQSQQQWWWPQQNQMQQQWWPQQQQLQPWFFDAQQPQRIQNHPEQQQLPPMIAMPQENQWSQPQQAMQGIPQIPQPQQHTAQTNQIFPQMQQQPQESQQQFPQFSQDIFAQQQQQPMIQNQQQQAQQPMFQIPVMNPSEPIQIDPPQQQKRVNDDWKSWVPENRAWTHQNVDQQLPQIQPDVKTWQLTQNQPSLEPSWEFPVEPAVKSDESAVAPAAAESGDEADVPFSKTSEIESSIENQLSENSVDDGNMHTIAPEADLKSDKVAQPAEESAPDFSESHLKKLRSKPPTASTTSPPSPRPMMPLTVSRLTFLLSSSQRTIT</sequence>
<evidence type="ECO:0000256" key="1">
    <source>
        <dbReference type="SAM" id="MobiDB-lite"/>
    </source>
</evidence>
<feature type="region of interest" description="Disordered" evidence="1">
    <location>
        <begin position="536"/>
        <end position="639"/>
    </location>
</feature>
<dbReference type="Proteomes" id="UP000298663">
    <property type="component" value="Unassembled WGS sequence"/>
</dbReference>
<keyword evidence="2" id="KW-0812">Transmembrane</keyword>
<protein>
    <submittedName>
        <fullName evidence="3">Uncharacterized protein</fullName>
    </submittedName>
</protein>
<accession>A0A4U8UQY3</accession>